<dbReference type="GO" id="GO:0005886">
    <property type="term" value="C:plasma membrane"/>
    <property type="evidence" value="ECO:0007669"/>
    <property type="project" value="TreeGrafter"/>
</dbReference>
<name>A0A315S138_BIFAN</name>
<evidence type="ECO:0000259" key="5">
    <source>
        <dbReference type="Pfam" id="PF00905"/>
    </source>
</evidence>
<keyword evidence="4" id="KW-1133">Transmembrane helix</keyword>
<protein>
    <submittedName>
        <fullName evidence="7">Cell division protein</fullName>
    </submittedName>
</protein>
<evidence type="ECO:0000259" key="6">
    <source>
        <dbReference type="Pfam" id="PF03717"/>
    </source>
</evidence>
<evidence type="ECO:0000256" key="1">
    <source>
        <dbReference type="ARBA" id="ARBA00004370"/>
    </source>
</evidence>
<dbReference type="Gene3D" id="3.90.1310.10">
    <property type="entry name" value="Penicillin-binding protein 2a (Domain 2)"/>
    <property type="match status" value="1"/>
</dbReference>
<comment type="similarity">
    <text evidence="2">Belongs to the transpeptidase family.</text>
</comment>
<dbReference type="Pfam" id="PF03717">
    <property type="entry name" value="PBP_dimer"/>
    <property type="match status" value="1"/>
</dbReference>
<dbReference type="SUPFAM" id="SSF56601">
    <property type="entry name" value="beta-lactamase/transpeptidase-like"/>
    <property type="match status" value="1"/>
</dbReference>
<dbReference type="Pfam" id="PF00905">
    <property type="entry name" value="Transpeptidase"/>
    <property type="match status" value="1"/>
</dbReference>
<dbReference type="EMBL" id="RSCO01000028">
    <property type="protein sequence ID" value="RYM94507.1"/>
    <property type="molecule type" value="Genomic_DNA"/>
</dbReference>
<dbReference type="PANTHER" id="PTHR30627:SF1">
    <property type="entry name" value="PEPTIDOGLYCAN D,D-TRANSPEPTIDASE FTSI"/>
    <property type="match status" value="1"/>
</dbReference>
<dbReference type="Proteomes" id="UP000293613">
    <property type="component" value="Unassembled WGS sequence"/>
</dbReference>
<dbReference type="GeneID" id="29695254"/>
<evidence type="ECO:0000313" key="7">
    <source>
        <dbReference type="EMBL" id="RYM94507.1"/>
    </source>
</evidence>
<dbReference type="InterPro" id="IPR050515">
    <property type="entry name" value="Beta-lactam/transpept"/>
</dbReference>
<dbReference type="InterPro" id="IPR036138">
    <property type="entry name" value="PBP_dimer_sf"/>
</dbReference>
<dbReference type="AlphaFoldDB" id="A0A315S138"/>
<reference evidence="7 8" key="1">
    <citation type="journal article" date="2019" name="Appl. Environ. Microbiol.">
        <title>Dissecting the evolutionary development of the Bifidobacterium animalis species through comparative genomics analyses.</title>
        <authorList>
            <person name="Lugli G.A."/>
            <person name="Mancino W."/>
            <person name="Milani C."/>
            <person name="Duranti S."/>
            <person name="Mancabelli L."/>
            <person name="Napoli S."/>
            <person name="Mangifesta M."/>
            <person name="Viappiani A."/>
            <person name="Anzalone R."/>
            <person name="Longhi G."/>
            <person name="van Sinderen D."/>
            <person name="Ventura M."/>
            <person name="Turroni F."/>
        </authorList>
    </citation>
    <scope>NUCLEOTIDE SEQUENCE [LARGE SCALE GENOMIC DNA]</scope>
    <source>
        <strain evidence="7 8">2011B</strain>
    </source>
</reference>
<dbReference type="GO" id="GO:0008658">
    <property type="term" value="F:penicillin binding"/>
    <property type="evidence" value="ECO:0007669"/>
    <property type="project" value="InterPro"/>
</dbReference>
<dbReference type="OMA" id="TVYCAIQ"/>
<accession>A0A315S138</accession>
<keyword evidence="4" id="KW-0812">Transmembrane</keyword>
<dbReference type="InterPro" id="IPR001460">
    <property type="entry name" value="PCN-bd_Tpept"/>
</dbReference>
<evidence type="ECO:0000256" key="3">
    <source>
        <dbReference type="ARBA" id="ARBA00023136"/>
    </source>
</evidence>
<dbReference type="GO" id="GO:0071555">
    <property type="term" value="P:cell wall organization"/>
    <property type="evidence" value="ECO:0007669"/>
    <property type="project" value="TreeGrafter"/>
</dbReference>
<keyword evidence="7" id="KW-0132">Cell division</keyword>
<dbReference type="Gene3D" id="3.30.450.330">
    <property type="match status" value="1"/>
</dbReference>
<evidence type="ECO:0000313" key="8">
    <source>
        <dbReference type="Proteomes" id="UP000293613"/>
    </source>
</evidence>
<dbReference type="RefSeq" id="WP_004218641.1">
    <property type="nucleotide sequence ID" value="NZ_CAKMAC010000005.1"/>
</dbReference>
<organism evidence="7 8">
    <name type="scientific">Bifidobacterium animalis subsp. lactis</name>
    <name type="common">Bifidobacterium lactis</name>
    <dbReference type="NCBI Taxonomy" id="302911"/>
    <lineage>
        <taxon>Bacteria</taxon>
        <taxon>Bacillati</taxon>
        <taxon>Actinomycetota</taxon>
        <taxon>Actinomycetes</taxon>
        <taxon>Bifidobacteriales</taxon>
        <taxon>Bifidobacteriaceae</taxon>
        <taxon>Bifidobacterium</taxon>
    </lineage>
</organism>
<sequence length="598" mass="63990">MKGLKAKWNGASQLMRRTIVITVVMAVLAVCCLGKLVYIQLIEGPQLAMAAQQSRTLKVTLQAKRGKIMDTNGVVLAQSVERYTIIGNPDAAQTFEPTACTAATKPYCQQLDGKPLTTTGVAAVSQLLAPLLGMSASEIGGKLSGTGQYAVLKKDVTPEVKRKISQLYLGGIVYSELSNERLYSNGTLMGALLGGVNAEGEGVAGIEQLQNKTLTGTDGYQVYQQGNGGEEIPGTMTDSKEAVDGSNVTLTIDRDVQWRVEKILADAQEKYKARWGIGVVEDVRTGEIIALADTDKIEAGSGDAKVQVARSVNQVFEPGSIGKVFTMGGLLQEKLHHMGDRFTVPDSITLEGQTYKDSFNHGAERWTLAGVLEQSSNVGTIQASDNFPDDKRYEYLSKFGIGQPSSLHLPGESQGVLTPANAWDGRTRNTVLFGQGYSTNALQLTNAIAVVANKGVMKPQSIIKSVTASNGREEKVNPGESKRVVDESVANELLNAMESVAEHYQKFAGVSGYRVASKSGTAEIVGDDGKLSSLISDYTAIIPADNPRYVVTVVLRDPEGNYGGLTAGPVTAEIGQFLMQKYEVPASTPRKDAIPVEW</sequence>
<dbReference type="InterPro" id="IPR005311">
    <property type="entry name" value="PBP_dimer"/>
</dbReference>
<evidence type="ECO:0000256" key="2">
    <source>
        <dbReference type="ARBA" id="ARBA00007171"/>
    </source>
</evidence>
<feature type="transmembrane region" description="Helical" evidence="4">
    <location>
        <begin position="20"/>
        <end position="39"/>
    </location>
</feature>
<gene>
    <name evidence="7" type="ORF">PG2011B_1222</name>
</gene>
<evidence type="ECO:0000256" key="4">
    <source>
        <dbReference type="SAM" id="Phobius"/>
    </source>
</evidence>
<dbReference type="Gene3D" id="3.40.710.10">
    <property type="entry name" value="DD-peptidase/beta-lactamase superfamily"/>
    <property type="match status" value="1"/>
</dbReference>
<keyword evidence="3 4" id="KW-0472">Membrane</keyword>
<feature type="domain" description="Penicillin-binding protein dimerisation" evidence="6">
    <location>
        <begin position="61"/>
        <end position="232"/>
    </location>
</feature>
<dbReference type="GO" id="GO:0051301">
    <property type="term" value="P:cell division"/>
    <property type="evidence" value="ECO:0007669"/>
    <property type="project" value="UniProtKB-KW"/>
</dbReference>
<comment type="subcellular location">
    <subcellularLocation>
        <location evidence="1">Membrane</location>
    </subcellularLocation>
</comment>
<dbReference type="InterPro" id="IPR012338">
    <property type="entry name" value="Beta-lactam/transpept-like"/>
</dbReference>
<proteinExistence type="inferred from homology"/>
<comment type="caution">
    <text evidence="7">The sequence shown here is derived from an EMBL/GenBank/DDBJ whole genome shotgun (WGS) entry which is preliminary data.</text>
</comment>
<dbReference type="PANTHER" id="PTHR30627">
    <property type="entry name" value="PEPTIDOGLYCAN D,D-TRANSPEPTIDASE"/>
    <property type="match status" value="1"/>
</dbReference>
<dbReference type="SUPFAM" id="SSF56519">
    <property type="entry name" value="Penicillin binding protein dimerisation domain"/>
    <property type="match status" value="1"/>
</dbReference>
<feature type="domain" description="Penicillin-binding protein transpeptidase" evidence="5">
    <location>
        <begin position="277"/>
        <end position="574"/>
    </location>
</feature>
<keyword evidence="7" id="KW-0131">Cell cycle</keyword>